<dbReference type="CDD" id="cd06558">
    <property type="entry name" value="crotonase-like"/>
    <property type="match status" value="1"/>
</dbReference>
<comment type="similarity">
    <text evidence="1">Belongs to the enoyl-CoA hydratase/isomerase family.</text>
</comment>
<dbReference type="InterPro" id="IPR029045">
    <property type="entry name" value="ClpP/crotonase-like_dom_sf"/>
</dbReference>
<gene>
    <name evidence="2" type="ORF">UFOPK3516_00065</name>
</gene>
<dbReference type="PANTHER" id="PTHR43802">
    <property type="entry name" value="ENOYL-COA HYDRATASE"/>
    <property type="match status" value="1"/>
</dbReference>
<dbReference type="SUPFAM" id="SSF52096">
    <property type="entry name" value="ClpP/crotonase"/>
    <property type="match status" value="1"/>
</dbReference>
<sequence length="261" mass="27991">MDTSTGSENVTCTREGAVAVITLNRPEKLNSVTPAMSHALEVLIRALNVDPEIRAVVLTGAGERAFCCGSDISALDSYDTPWDFRNRVDYCDALRELSKPLIGAINGYAYGGGLETALLCDIRIAAENASFAASEIKLGWIGGGGVSYGLTAAAGSSNASYMLLTGDAVDSATALRWNLVTRVVPAASLMTEAMALAQTIAERPPIAAEHAKINVRTARESSFSESMKYERDLQTVAFATDDAREGRRAFTEKRQGVFRRR</sequence>
<dbReference type="AlphaFoldDB" id="A0A6J7EVW4"/>
<organism evidence="2">
    <name type="scientific">freshwater metagenome</name>
    <dbReference type="NCBI Taxonomy" id="449393"/>
    <lineage>
        <taxon>unclassified sequences</taxon>
        <taxon>metagenomes</taxon>
        <taxon>ecological metagenomes</taxon>
    </lineage>
</organism>
<dbReference type="GO" id="GO:0003824">
    <property type="term" value="F:catalytic activity"/>
    <property type="evidence" value="ECO:0007669"/>
    <property type="project" value="InterPro"/>
</dbReference>
<dbReference type="InterPro" id="IPR014748">
    <property type="entry name" value="Enoyl-CoA_hydra_C"/>
</dbReference>
<dbReference type="EMBL" id="CAFBMB010000002">
    <property type="protein sequence ID" value="CAB4887677.1"/>
    <property type="molecule type" value="Genomic_DNA"/>
</dbReference>
<dbReference type="PANTHER" id="PTHR43802:SF1">
    <property type="entry name" value="IP11341P-RELATED"/>
    <property type="match status" value="1"/>
</dbReference>
<accession>A0A6J7EVW4</accession>
<dbReference type="PROSITE" id="PS00166">
    <property type="entry name" value="ENOYL_COA_HYDRATASE"/>
    <property type="match status" value="1"/>
</dbReference>
<dbReference type="Gene3D" id="3.90.226.10">
    <property type="entry name" value="2-enoyl-CoA Hydratase, Chain A, domain 1"/>
    <property type="match status" value="1"/>
</dbReference>
<dbReference type="InterPro" id="IPR001753">
    <property type="entry name" value="Enoyl-CoA_hydra/iso"/>
</dbReference>
<evidence type="ECO:0000256" key="1">
    <source>
        <dbReference type="ARBA" id="ARBA00005254"/>
    </source>
</evidence>
<protein>
    <submittedName>
        <fullName evidence="2">Unannotated protein</fullName>
    </submittedName>
</protein>
<dbReference type="Gene3D" id="1.10.12.10">
    <property type="entry name" value="Lyase 2-enoyl-coa Hydratase, Chain A, domain 2"/>
    <property type="match status" value="1"/>
</dbReference>
<dbReference type="Pfam" id="PF00378">
    <property type="entry name" value="ECH_1"/>
    <property type="match status" value="1"/>
</dbReference>
<name>A0A6J7EVW4_9ZZZZ</name>
<proteinExistence type="inferred from homology"/>
<dbReference type="InterPro" id="IPR018376">
    <property type="entry name" value="Enoyl-CoA_hyd/isom_CS"/>
</dbReference>
<evidence type="ECO:0000313" key="2">
    <source>
        <dbReference type="EMBL" id="CAB4887677.1"/>
    </source>
</evidence>
<reference evidence="2" key="1">
    <citation type="submission" date="2020-05" db="EMBL/GenBank/DDBJ databases">
        <authorList>
            <person name="Chiriac C."/>
            <person name="Salcher M."/>
            <person name="Ghai R."/>
            <person name="Kavagutti S V."/>
        </authorList>
    </citation>
    <scope>NUCLEOTIDE SEQUENCE</scope>
</reference>